<organism evidence="7 8">
    <name type="scientific">Dactylosporangium fulvum</name>
    <dbReference type="NCBI Taxonomy" id="53359"/>
    <lineage>
        <taxon>Bacteria</taxon>
        <taxon>Bacillati</taxon>
        <taxon>Actinomycetota</taxon>
        <taxon>Actinomycetes</taxon>
        <taxon>Micromonosporales</taxon>
        <taxon>Micromonosporaceae</taxon>
        <taxon>Dactylosporangium</taxon>
    </lineage>
</organism>
<feature type="transmembrane region" description="Helical" evidence="5">
    <location>
        <begin position="102"/>
        <end position="123"/>
    </location>
</feature>
<dbReference type="EMBL" id="CP073720">
    <property type="protein sequence ID" value="UWP86703.1"/>
    <property type="molecule type" value="Genomic_DNA"/>
</dbReference>
<dbReference type="InterPro" id="IPR051788">
    <property type="entry name" value="MFS_Transporter"/>
</dbReference>
<sequence>MFEGMFVTLRAARAATFAYFLLCGIVQGVWVVHIPAVEHRAGISHATLGWLLLLLGGGAFLGMQVLGPLADRFGARRVVPVSGVFLSLALVLPAPATNAWTLGVALFVLGLAHGCLDVGMNAHAVQVEAAYRRPVMSAFHAMFSVGGVLAALLAARTLSWGWSAGTTMTAVAAAGVILALASTTGLLPRAEPTIAARPATKPGRRSTPLRIWILAALALMLMLGEGAAADWSALAMRDVLDADPSTAALAYGAFSTAMTAGRLLIDRIAARVGPAAVLRWGSALAALAMALVVWSPSIPVALAGWTLFGAGLAGTIPQLFSAAGHTDPAAAATNVSRVAGLGYLGMLAGPAVIGALTHIVPLNITLVLPLAFCIIAALTAPAVRTSHKAEAAETATV</sequence>
<keyword evidence="8" id="KW-1185">Reference proteome</keyword>
<evidence type="ECO:0000256" key="5">
    <source>
        <dbReference type="SAM" id="Phobius"/>
    </source>
</evidence>
<evidence type="ECO:0000256" key="2">
    <source>
        <dbReference type="ARBA" id="ARBA00022692"/>
    </source>
</evidence>
<evidence type="ECO:0000313" key="8">
    <source>
        <dbReference type="Proteomes" id="UP001059617"/>
    </source>
</evidence>
<keyword evidence="2 5" id="KW-0812">Transmembrane</keyword>
<feature type="domain" description="Major facilitator superfamily (MFS) profile" evidence="6">
    <location>
        <begin position="8"/>
        <end position="388"/>
    </location>
</feature>
<feature type="transmembrane region" description="Helical" evidence="5">
    <location>
        <begin position="277"/>
        <end position="294"/>
    </location>
</feature>
<evidence type="ECO:0000256" key="1">
    <source>
        <dbReference type="ARBA" id="ARBA00004651"/>
    </source>
</evidence>
<evidence type="ECO:0000256" key="4">
    <source>
        <dbReference type="ARBA" id="ARBA00023136"/>
    </source>
</evidence>
<feature type="transmembrane region" description="Helical" evidence="5">
    <location>
        <begin position="366"/>
        <end position="383"/>
    </location>
</feature>
<accession>A0ABY5W9J3</accession>
<reference evidence="7" key="1">
    <citation type="submission" date="2021-04" db="EMBL/GenBank/DDBJ databases">
        <authorList>
            <person name="Hartkoorn R.C."/>
            <person name="Beaudoing E."/>
            <person name="Hot D."/>
        </authorList>
    </citation>
    <scope>NUCLEOTIDE SEQUENCE</scope>
    <source>
        <strain evidence="7">NRRL B-16292</strain>
    </source>
</reference>
<keyword evidence="3 5" id="KW-1133">Transmembrane helix</keyword>
<dbReference type="RefSeq" id="WP_259866140.1">
    <property type="nucleotide sequence ID" value="NZ_BAAAST010000054.1"/>
</dbReference>
<dbReference type="Pfam" id="PF07690">
    <property type="entry name" value="MFS_1"/>
    <property type="match status" value="1"/>
</dbReference>
<dbReference type="Gene3D" id="1.20.1250.20">
    <property type="entry name" value="MFS general substrate transporter like domains"/>
    <property type="match status" value="2"/>
</dbReference>
<dbReference type="PANTHER" id="PTHR23514">
    <property type="entry name" value="BYPASS OF STOP CODON PROTEIN 6"/>
    <property type="match status" value="1"/>
</dbReference>
<dbReference type="SUPFAM" id="SSF103473">
    <property type="entry name" value="MFS general substrate transporter"/>
    <property type="match status" value="1"/>
</dbReference>
<dbReference type="PROSITE" id="PS50850">
    <property type="entry name" value="MFS"/>
    <property type="match status" value="1"/>
</dbReference>
<feature type="transmembrane region" description="Helical" evidence="5">
    <location>
        <begin position="248"/>
        <end position="265"/>
    </location>
</feature>
<gene>
    <name evidence="7" type="ORF">Dfulv_21670</name>
</gene>
<dbReference type="InterPro" id="IPR020846">
    <property type="entry name" value="MFS_dom"/>
</dbReference>
<keyword evidence="4 5" id="KW-0472">Membrane</keyword>
<name>A0ABY5W9J3_9ACTN</name>
<reference evidence="7" key="2">
    <citation type="submission" date="2022-09" db="EMBL/GenBank/DDBJ databases">
        <title>Biosynthetic gene clusters of Dactylosporangioum fulvum.</title>
        <authorList>
            <person name="Caradec T."/>
        </authorList>
    </citation>
    <scope>NUCLEOTIDE SEQUENCE</scope>
    <source>
        <strain evidence="7">NRRL B-16292</strain>
    </source>
</reference>
<evidence type="ECO:0000256" key="3">
    <source>
        <dbReference type="ARBA" id="ARBA00022989"/>
    </source>
</evidence>
<feature type="transmembrane region" description="Helical" evidence="5">
    <location>
        <begin position="300"/>
        <end position="320"/>
    </location>
</feature>
<feature type="transmembrane region" description="Helical" evidence="5">
    <location>
        <begin position="48"/>
        <end position="66"/>
    </location>
</feature>
<feature type="transmembrane region" description="Helical" evidence="5">
    <location>
        <begin position="167"/>
        <end position="188"/>
    </location>
</feature>
<proteinExistence type="predicted"/>
<evidence type="ECO:0000259" key="6">
    <source>
        <dbReference type="PROSITE" id="PS50850"/>
    </source>
</evidence>
<feature type="transmembrane region" description="Helical" evidence="5">
    <location>
        <begin position="135"/>
        <end position="155"/>
    </location>
</feature>
<feature type="transmembrane region" description="Helical" evidence="5">
    <location>
        <begin position="341"/>
        <end position="360"/>
    </location>
</feature>
<dbReference type="InterPro" id="IPR011701">
    <property type="entry name" value="MFS"/>
</dbReference>
<dbReference type="PANTHER" id="PTHR23514:SF13">
    <property type="entry name" value="INNER MEMBRANE PROTEIN YBJJ"/>
    <property type="match status" value="1"/>
</dbReference>
<dbReference type="CDD" id="cd17393">
    <property type="entry name" value="MFS_MosC_like"/>
    <property type="match status" value="1"/>
</dbReference>
<dbReference type="Proteomes" id="UP001059617">
    <property type="component" value="Chromosome"/>
</dbReference>
<feature type="transmembrane region" description="Helical" evidence="5">
    <location>
        <begin position="12"/>
        <end position="36"/>
    </location>
</feature>
<evidence type="ECO:0000313" key="7">
    <source>
        <dbReference type="EMBL" id="UWP86703.1"/>
    </source>
</evidence>
<protein>
    <submittedName>
        <fullName evidence="7">MFS transporter</fullName>
    </submittedName>
</protein>
<comment type="subcellular location">
    <subcellularLocation>
        <location evidence="1">Cell membrane</location>
        <topology evidence="1">Multi-pass membrane protein</topology>
    </subcellularLocation>
</comment>
<dbReference type="InterPro" id="IPR036259">
    <property type="entry name" value="MFS_trans_sf"/>
</dbReference>
<feature type="transmembrane region" description="Helical" evidence="5">
    <location>
        <begin position="209"/>
        <end position="228"/>
    </location>
</feature>